<dbReference type="SUPFAM" id="SSF51735">
    <property type="entry name" value="NAD(P)-binding Rossmann-fold domains"/>
    <property type="match status" value="1"/>
</dbReference>
<dbReference type="PANTHER" id="PTHR48075">
    <property type="entry name" value="3-HYDROXYACYL-COA DEHYDROGENASE FAMILY PROTEIN"/>
    <property type="match status" value="1"/>
</dbReference>
<gene>
    <name evidence="2" type="ORF">ABH943_006135</name>
</gene>
<feature type="domain" description="3-hydroxyacyl-CoA dehydrogenase NAD binding" evidence="1">
    <location>
        <begin position="14"/>
        <end position="146"/>
    </location>
</feature>
<sequence>MQVLKETTVKIETLGVVRAGTMGSGIARTAAIAGLEVVVVNMTIAALVIRFTAVAASLERACCKNNLEATTCDAALARIQTLTDYRRLAATDFVIEAATDHLDLKVRILKQIESVLRQDAIIAWSTSSISITALGMTLDDSSRVIGCISSIRCH</sequence>
<keyword evidence="3" id="KW-1185">Reference proteome</keyword>
<dbReference type="PANTHER" id="PTHR48075:SF5">
    <property type="entry name" value="3-HYDROXYBUTYRYL-COA DEHYDROGENASE"/>
    <property type="match status" value="1"/>
</dbReference>
<dbReference type="Gene3D" id="3.40.50.720">
    <property type="entry name" value="NAD(P)-binding Rossmann-like Domain"/>
    <property type="match status" value="1"/>
</dbReference>
<name>A0ABW8MQX7_9BURK</name>
<evidence type="ECO:0000313" key="3">
    <source>
        <dbReference type="Proteomes" id="UP001620514"/>
    </source>
</evidence>
<proteinExistence type="predicted"/>
<dbReference type="EMBL" id="JBIYDN010000023">
    <property type="protein sequence ID" value="MFK4446103.1"/>
    <property type="molecule type" value="Genomic_DNA"/>
</dbReference>
<dbReference type="InterPro" id="IPR006176">
    <property type="entry name" value="3-OHacyl-CoA_DH_NAD-bd"/>
</dbReference>
<dbReference type="Pfam" id="PF02737">
    <property type="entry name" value="3HCDH_N"/>
    <property type="match status" value="1"/>
</dbReference>
<comment type="caution">
    <text evidence="2">The sequence shown here is derived from an EMBL/GenBank/DDBJ whole genome shotgun (WGS) entry which is preliminary data.</text>
</comment>
<evidence type="ECO:0000259" key="1">
    <source>
        <dbReference type="Pfam" id="PF02737"/>
    </source>
</evidence>
<organism evidence="2 3">
    <name type="scientific">Caballeronia udeis</name>
    <dbReference type="NCBI Taxonomy" id="1232866"/>
    <lineage>
        <taxon>Bacteria</taxon>
        <taxon>Pseudomonadati</taxon>
        <taxon>Pseudomonadota</taxon>
        <taxon>Betaproteobacteria</taxon>
        <taxon>Burkholderiales</taxon>
        <taxon>Burkholderiaceae</taxon>
        <taxon>Caballeronia</taxon>
    </lineage>
</organism>
<protein>
    <submittedName>
        <fullName evidence="2">3-hydroxyacyl-CoA dehydrogenase</fullName>
    </submittedName>
</protein>
<dbReference type="InterPro" id="IPR036291">
    <property type="entry name" value="NAD(P)-bd_dom_sf"/>
</dbReference>
<dbReference type="Proteomes" id="UP001620514">
    <property type="component" value="Unassembled WGS sequence"/>
</dbReference>
<reference evidence="2 3" key="1">
    <citation type="submission" date="2024-11" db="EMBL/GenBank/DDBJ databases">
        <title>Using genomics to understand microbial adaptation to soil warming.</title>
        <authorList>
            <person name="Deangelis K.M. PhD."/>
        </authorList>
    </citation>
    <scope>NUCLEOTIDE SEQUENCE [LARGE SCALE GENOMIC DNA]</scope>
    <source>
        <strain evidence="2 3">GAS97</strain>
    </source>
</reference>
<evidence type="ECO:0000313" key="2">
    <source>
        <dbReference type="EMBL" id="MFK4446103.1"/>
    </source>
</evidence>
<accession>A0ABW8MQX7</accession>